<dbReference type="Gene3D" id="3.30.565.10">
    <property type="entry name" value="Histidine kinase-like ATPase, C-terminal domain"/>
    <property type="match status" value="1"/>
</dbReference>
<dbReference type="EC" id="2.7.13.3" evidence="2"/>
<dbReference type="SMART" id="SM00448">
    <property type="entry name" value="REC"/>
    <property type="match status" value="1"/>
</dbReference>
<dbReference type="Gene3D" id="3.40.50.2300">
    <property type="match status" value="1"/>
</dbReference>
<dbReference type="InterPro" id="IPR005467">
    <property type="entry name" value="His_kinase_dom"/>
</dbReference>
<organism evidence="10 11">
    <name type="scientific">Pseudocercospora musae</name>
    <dbReference type="NCBI Taxonomy" id="113226"/>
    <lineage>
        <taxon>Eukaryota</taxon>
        <taxon>Fungi</taxon>
        <taxon>Dikarya</taxon>
        <taxon>Ascomycota</taxon>
        <taxon>Pezizomycotina</taxon>
        <taxon>Dothideomycetes</taxon>
        <taxon>Dothideomycetidae</taxon>
        <taxon>Mycosphaerellales</taxon>
        <taxon>Mycosphaerellaceae</taxon>
        <taxon>Pseudocercospora</taxon>
    </lineage>
</organism>
<dbReference type="InterPro" id="IPR036097">
    <property type="entry name" value="HisK_dim/P_sf"/>
</dbReference>
<feature type="domain" description="Histidine kinase" evidence="8">
    <location>
        <begin position="535"/>
        <end position="811"/>
    </location>
</feature>
<dbReference type="AlphaFoldDB" id="A0A139IAI9"/>
<proteinExistence type="predicted"/>
<evidence type="ECO:0000256" key="7">
    <source>
        <dbReference type="SAM" id="MobiDB-lite"/>
    </source>
</evidence>
<dbReference type="InterPro" id="IPR003661">
    <property type="entry name" value="HisK_dim/P_dom"/>
</dbReference>
<evidence type="ECO:0000256" key="1">
    <source>
        <dbReference type="ARBA" id="ARBA00000085"/>
    </source>
</evidence>
<dbReference type="CDD" id="cd17546">
    <property type="entry name" value="REC_hyHK_CKI1_RcsC-like"/>
    <property type="match status" value="1"/>
</dbReference>
<evidence type="ECO:0000256" key="6">
    <source>
        <dbReference type="PROSITE-ProRule" id="PRU00169"/>
    </source>
</evidence>
<dbReference type="PROSITE" id="PS50110">
    <property type="entry name" value="RESPONSE_REGULATORY"/>
    <property type="match status" value="1"/>
</dbReference>
<dbReference type="Pfam" id="PF00072">
    <property type="entry name" value="Response_reg"/>
    <property type="match status" value="1"/>
</dbReference>
<dbReference type="GO" id="GO:0000155">
    <property type="term" value="F:phosphorelay sensor kinase activity"/>
    <property type="evidence" value="ECO:0007669"/>
    <property type="project" value="InterPro"/>
</dbReference>
<dbReference type="GO" id="GO:0005886">
    <property type="term" value="C:plasma membrane"/>
    <property type="evidence" value="ECO:0007669"/>
    <property type="project" value="TreeGrafter"/>
</dbReference>
<dbReference type="SUPFAM" id="SSF47384">
    <property type="entry name" value="Homodimeric domain of signal transducing histidine kinase"/>
    <property type="match status" value="1"/>
</dbReference>
<feature type="compositionally biased region" description="Polar residues" evidence="7">
    <location>
        <begin position="256"/>
        <end position="265"/>
    </location>
</feature>
<dbReference type="SUPFAM" id="SSF52172">
    <property type="entry name" value="CheY-like"/>
    <property type="match status" value="1"/>
</dbReference>
<keyword evidence="11" id="KW-1185">Reference proteome</keyword>
<name>A0A139IAI9_9PEZI</name>
<evidence type="ECO:0000256" key="4">
    <source>
        <dbReference type="ARBA" id="ARBA00022679"/>
    </source>
</evidence>
<evidence type="ECO:0000259" key="9">
    <source>
        <dbReference type="PROSITE" id="PS50110"/>
    </source>
</evidence>
<dbReference type="Pfam" id="PF02518">
    <property type="entry name" value="HATPase_c"/>
    <property type="match status" value="1"/>
</dbReference>
<dbReference type="Pfam" id="PF00512">
    <property type="entry name" value="HisKA"/>
    <property type="match status" value="1"/>
</dbReference>
<dbReference type="OrthoDB" id="303614at2759"/>
<dbReference type="SMART" id="SM00388">
    <property type="entry name" value="HisKA"/>
    <property type="match status" value="1"/>
</dbReference>
<evidence type="ECO:0000256" key="5">
    <source>
        <dbReference type="ARBA" id="ARBA00022777"/>
    </source>
</evidence>
<evidence type="ECO:0000259" key="8">
    <source>
        <dbReference type="PROSITE" id="PS50109"/>
    </source>
</evidence>
<dbReference type="InterPro" id="IPR004358">
    <property type="entry name" value="Sig_transdc_His_kin-like_C"/>
</dbReference>
<dbReference type="SUPFAM" id="SSF55781">
    <property type="entry name" value="GAF domain-like"/>
    <property type="match status" value="1"/>
</dbReference>
<feature type="region of interest" description="Disordered" evidence="7">
    <location>
        <begin position="981"/>
        <end position="1029"/>
    </location>
</feature>
<dbReference type="SMART" id="SM00387">
    <property type="entry name" value="HATPase_c"/>
    <property type="match status" value="1"/>
</dbReference>
<reference evidence="10 11" key="1">
    <citation type="submission" date="2015-07" db="EMBL/GenBank/DDBJ databases">
        <title>Comparative genomics of the Sigatoka disease complex on banana suggests a link between parallel evolutionary changes in Pseudocercospora fijiensis and Pseudocercospora eumusae and increased virulence on the banana host.</title>
        <authorList>
            <person name="Chang T.-C."/>
            <person name="Salvucci A."/>
            <person name="Crous P.W."/>
            <person name="Stergiopoulos I."/>
        </authorList>
    </citation>
    <scope>NUCLEOTIDE SEQUENCE [LARGE SCALE GENOMIC DNA]</scope>
    <source>
        <strain evidence="10 11">CBS 116634</strain>
    </source>
</reference>
<dbReference type="PANTHER" id="PTHR43047">
    <property type="entry name" value="TWO-COMPONENT HISTIDINE PROTEIN KINASE"/>
    <property type="match status" value="1"/>
</dbReference>
<dbReference type="InterPro" id="IPR003018">
    <property type="entry name" value="GAF"/>
</dbReference>
<evidence type="ECO:0000256" key="2">
    <source>
        <dbReference type="ARBA" id="ARBA00012438"/>
    </source>
</evidence>
<dbReference type="PROSITE" id="PS50109">
    <property type="entry name" value="HIS_KIN"/>
    <property type="match status" value="1"/>
</dbReference>
<feature type="region of interest" description="Disordered" evidence="7">
    <location>
        <begin position="241"/>
        <end position="292"/>
    </location>
</feature>
<dbReference type="InterPro" id="IPR036890">
    <property type="entry name" value="HATPase_C_sf"/>
</dbReference>
<dbReference type="PANTHER" id="PTHR43047:SF72">
    <property type="entry name" value="OSMOSENSING HISTIDINE PROTEIN KINASE SLN1"/>
    <property type="match status" value="1"/>
</dbReference>
<dbReference type="CDD" id="cd00082">
    <property type="entry name" value="HisKA"/>
    <property type="match status" value="1"/>
</dbReference>
<protein>
    <recommendedName>
        <fullName evidence="2">histidine kinase</fullName>
        <ecNumber evidence="2">2.7.13.3</ecNumber>
    </recommendedName>
</protein>
<dbReference type="InterPro" id="IPR001789">
    <property type="entry name" value="Sig_transdc_resp-reg_receiver"/>
</dbReference>
<sequence>MPYSLQNRETQRYYQPWLAAHGSSLNVAKHVDSLAQLDLHKQGYSPIASRDRSLTAFAQLVAIRLDVRRCMVSLIDTTNQYILAEATRTHSVTRAFAEDGDELWLGSSILARADAVCEHSMYSTCSGLEADGRTYTTAGMIVNDCRADHRFSKRPYVLSEPGVRFYAGVPLQSRTGYMIGALAVSNDAPRDGLSAHELRYMQEVAQSAMEHLEWARDRVDRFKGERIVRGMAQFIDDCSSLRDGAEGEKSRRPTPHEQSVSSQSDPLRAPRPGLAKRVSSRNLHTQCNKPDGMSSMFASAAEILRDSTIADGCAIFGSTADSGRKAVFKHPPNSYDTIYERKSQPSPASDSDRHETGTSDSDSSPSARPCKLMAFSVADQHARKSIEDGTALTVGTLDKYFALFPQGRSFSFNDEGKGISSEEESNSEREAETPTTTIDDSPNARVKPRNRKRHMDHKELLKKIPGAKTVVFLPLYDHSEEKLVAGCFLWSSTVGRISLDADLSHLRAFSNCIIGEVIRMNMQRNEAAKTTFIASMSHELRSPLHGILGAAEFLAETTTDAYSAGLVTSIVTCGKTLLDTLNHVLDYSKINKLGKTQMRRRARQNKPVNLTSDSTLDSLNMTADVDLGILVEEVAEAVTAGHTFKKLPGATALAKPAHQTSESVDALTNSSANDHARDGVSVLLDISPRRSWIVRIQPGALRRIIMNLLGNALKYTSSGFVAVSLRAQESSDSSKIINALIRVVDSGKGMSESFQRDKIFVPFSQEDPFQPGTGLGLSIVKQIVDSLGGSVQVHSELDVGTEIDIHLSLTAAHVPTEVDANGLPAPDSEMIETERLTKGKHLVILDPADPNRCRAPTHRVARFHQTIKEVCTNWFGMRVTRSTDIDVDDADLYVFGEPPPLEKLADHHHREGHPEHLKRIVPIVIICENDQDAITMTRHEQETLRKLGKIVEVMPQPCGPRKLAKAFVHCLQRAEDVRERLEDSYQTAPGPQGAGPSEESAAATNSMQPNADAHDSTRVPPSRTNNLRNSVSSALSYPATTPIDPLTPSLRSPFTEERDPIPVVIQDNAPPTKSEPDPLHLLLVDDNKINRQLLVMFMKKCEFTYLEAENGQEALDLYRSSISDLPNRKHFDFVLMDISMPIMDGMEATRRIRDFEKENGIKRVTVIALTGLASEKAREEAETSGIDVFLPKPVKFGELRKLLIQQAG</sequence>
<evidence type="ECO:0000313" key="10">
    <source>
        <dbReference type="EMBL" id="KXT11659.1"/>
    </source>
</evidence>
<dbReference type="Gene3D" id="3.30.450.40">
    <property type="match status" value="1"/>
</dbReference>
<dbReference type="InterPro" id="IPR029016">
    <property type="entry name" value="GAF-like_dom_sf"/>
</dbReference>
<keyword evidence="5" id="KW-0418">Kinase</keyword>
<comment type="catalytic activity">
    <reaction evidence="1">
        <text>ATP + protein L-histidine = ADP + protein N-phospho-L-histidine.</text>
        <dbReference type="EC" id="2.7.13.3"/>
    </reaction>
</comment>
<dbReference type="Proteomes" id="UP000073492">
    <property type="component" value="Unassembled WGS sequence"/>
</dbReference>
<dbReference type="InterPro" id="IPR003594">
    <property type="entry name" value="HATPase_dom"/>
</dbReference>
<feature type="compositionally biased region" description="Basic and acidic residues" evidence="7">
    <location>
        <begin position="241"/>
        <end position="255"/>
    </location>
</feature>
<feature type="domain" description="Response regulatory" evidence="9">
    <location>
        <begin position="1080"/>
        <end position="1207"/>
    </location>
</feature>
<gene>
    <name evidence="10" type="ORF">AC579_7023</name>
</gene>
<accession>A0A139IAI9</accession>
<evidence type="ECO:0000256" key="3">
    <source>
        <dbReference type="ARBA" id="ARBA00022553"/>
    </source>
</evidence>
<keyword evidence="4" id="KW-0808">Transferase</keyword>
<dbReference type="SUPFAM" id="SSF55874">
    <property type="entry name" value="ATPase domain of HSP90 chaperone/DNA topoisomerase II/histidine kinase"/>
    <property type="match status" value="1"/>
</dbReference>
<dbReference type="Pfam" id="PF01590">
    <property type="entry name" value="GAF"/>
    <property type="match status" value="1"/>
</dbReference>
<dbReference type="FunFam" id="3.30.450.40:FF:000083">
    <property type="entry name" value="Sensor histidine kinase/response regulator, putative (AFU_orthologue AFUA_4G00660)"/>
    <property type="match status" value="1"/>
</dbReference>
<comment type="caution">
    <text evidence="10">The sequence shown here is derived from an EMBL/GenBank/DDBJ whole genome shotgun (WGS) entry which is preliminary data.</text>
</comment>
<dbReference type="STRING" id="113226.A0A139IAI9"/>
<evidence type="ECO:0000313" key="11">
    <source>
        <dbReference type="Proteomes" id="UP000073492"/>
    </source>
</evidence>
<dbReference type="Gene3D" id="1.10.287.130">
    <property type="match status" value="1"/>
</dbReference>
<feature type="region of interest" description="Disordered" evidence="7">
    <location>
        <begin position="413"/>
        <end position="451"/>
    </location>
</feature>
<feature type="modified residue" description="4-aspartylphosphate" evidence="6">
    <location>
        <position position="1137"/>
    </location>
</feature>
<dbReference type="FunFam" id="1.10.287.130:FF:000023">
    <property type="entry name" value="Sensor histidine kinase/response regulator, putative"/>
    <property type="match status" value="1"/>
</dbReference>
<dbReference type="PRINTS" id="PR00344">
    <property type="entry name" value="BCTRLSENSOR"/>
</dbReference>
<keyword evidence="3 6" id="KW-0597">Phosphoprotein</keyword>
<dbReference type="InterPro" id="IPR011006">
    <property type="entry name" value="CheY-like_superfamily"/>
</dbReference>
<dbReference type="EMBL" id="LFZO01000187">
    <property type="protein sequence ID" value="KXT11659.1"/>
    <property type="molecule type" value="Genomic_DNA"/>
</dbReference>
<feature type="region of interest" description="Disordered" evidence="7">
    <location>
        <begin position="325"/>
        <end position="369"/>
    </location>
</feature>
<dbReference type="GO" id="GO:0009927">
    <property type="term" value="F:histidine phosphotransfer kinase activity"/>
    <property type="evidence" value="ECO:0007669"/>
    <property type="project" value="TreeGrafter"/>
</dbReference>